<dbReference type="Proteomes" id="UP000001056">
    <property type="component" value="Unassembled WGS sequence"/>
</dbReference>
<dbReference type="InParanoid" id="Q2HBN8"/>
<protein>
    <submittedName>
        <fullName evidence="2">Uncharacterized protein</fullName>
    </submittedName>
</protein>
<name>Q2HBN8_CHAGB</name>
<organism evidence="2 3">
    <name type="scientific">Chaetomium globosum (strain ATCC 6205 / CBS 148.51 / DSM 1962 / NBRC 6347 / NRRL 1970)</name>
    <name type="common">Soil fungus</name>
    <dbReference type="NCBI Taxonomy" id="306901"/>
    <lineage>
        <taxon>Eukaryota</taxon>
        <taxon>Fungi</taxon>
        <taxon>Dikarya</taxon>
        <taxon>Ascomycota</taxon>
        <taxon>Pezizomycotina</taxon>
        <taxon>Sordariomycetes</taxon>
        <taxon>Sordariomycetidae</taxon>
        <taxon>Sordariales</taxon>
        <taxon>Chaetomiaceae</taxon>
        <taxon>Chaetomium</taxon>
    </lineage>
</organism>
<dbReference type="VEuPathDB" id="FungiDB:CHGG_02366"/>
<dbReference type="EMBL" id="CH408030">
    <property type="protein sequence ID" value="EAQ90431.1"/>
    <property type="molecule type" value="Genomic_DNA"/>
</dbReference>
<dbReference type="HOGENOM" id="CLU_2426810_0_0_1"/>
<dbReference type="GeneID" id="4389529"/>
<feature type="region of interest" description="Disordered" evidence="1">
    <location>
        <begin position="66"/>
        <end position="91"/>
    </location>
</feature>
<sequence>MGSSNEEYKVGEIKYPTGFGLKDIAGWGSTGLMVLDKASGTVVRTAHNNHELVDREWPVDERFTERARGGHPNSKDCPTENTQRAEKFSSI</sequence>
<proteinExistence type="predicted"/>
<evidence type="ECO:0000313" key="2">
    <source>
        <dbReference type="EMBL" id="EAQ90431.1"/>
    </source>
</evidence>
<dbReference type="OrthoDB" id="4580498at2759"/>
<dbReference type="AlphaFoldDB" id="Q2HBN8"/>
<keyword evidence="3" id="KW-1185">Reference proteome</keyword>
<dbReference type="RefSeq" id="XP_001228882.1">
    <property type="nucleotide sequence ID" value="XM_001228881.1"/>
</dbReference>
<evidence type="ECO:0000313" key="3">
    <source>
        <dbReference type="Proteomes" id="UP000001056"/>
    </source>
</evidence>
<evidence type="ECO:0000256" key="1">
    <source>
        <dbReference type="SAM" id="MobiDB-lite"/>
    </source>
</evidence>
<gene>
    <name evidence="2" type="ORF">CHGG_02366</name>
</gene>
<accession>Q2HBN8</accession>
<reference evidence="3" key="1">
    <citation type="journal article" date="2015" name="Genome Announc.">
        <title>Draft genome sequence of the cellulolytic fungus Chaetomium globosum.</title>
        <authorList>
            <person name="Cuomo C.A."/>
            <person name="Untereiner W.A."/>
            <person name="Ma L.-J."/>
            <person name="Grabherr M."/>
            <person name="Birren B.W."/>
        </authorList>
    </citation>
    <scope>NUCLEOTIDE SEQUENCE [LARGE SCALE GENOMIC DNA]</scope>
    <source>
        <strain evidence="3">ATCC 6205 / CBS 148.51 / DSM 1962 / NBRC 6347 / NRRL 1970</strain>
    </source>
</reference>